<proteinExistence type="predicted"/>
<dbReference type="AlphaFoldDB" id="A0A449AA08"/>
<dbReference type="EMBL" id="LR214970">
    <property type="protein sequence ID" value="VEU61119.1"/>
    <property type="molecule type" value="Genomic_DNA"/>
</dbReference>
<sequence>MNSDKAHTTELLTNIDTFFDYINQDEFNKFFKDFAGTVPPKPHDKYTLEDFKKEIEEIAKTANGEDKIDVTNNVKLLPLFEQFGNTQIDLANKFNPVYVRVYIVKDTHTNNFYSDVSSNETQKTIKLKLRYEYKPNSLLKFTNYKGFTKEIDANVVFSTDKMIGLPKKSRDIFYKNYEANQFGINSKQVIANTDRLGWSVNSKDEAIKKLFEKIKKAAGFENAQEVILDTVNNKLYRVNGNNITEHELTKKFNLKFILPESFIYQQSTQVKGDTSKQFIRLRFENNERLVVEVASPAQLVVGALNYDTNGDTIELVNGAPKPEYTMPSALLTTLKFEFDWDNSKKDIEMHIAKYETYHVTKHKKLTDNSITPVTTYQSPQGNGGNKFTATVWTADDFAKWLIKNNSDWKSPDGNQDNSPLKHSVITNSAQSNTHKGKEVNDKFIIKNARYMEAYIWQGNSNNSQMSKNGAELMYLYTSGIEEFEFEDIKE</sequence>
<gene>
    <name evidence="1" type="ORF">NCTC10122_00711</name>
</gene>
<protein>
    <submittedName>
        <fullName evidence="1">Uncharacterized protein</fullName>
    </submittedName>
</protein>
<dbReference type="Proteomes" id="UP000290942">
    <property type="component" value="Chromosome"/>
</dbReference>
<accession>A0A449AA08</accession>
<name>A0A449AA08_9BACT</name>
<organism evidence="1 2">
    <name type="scientific">Mycoplasmopsis bovigenitalium</name>
    <dbReference type="NCBI Taxonomy" id="2112"/>
    <lineage>
        <taxon>Bacteria</taxon>
        <taxon>Bacillati</taxon>
        <taxon>Mycoplasmatota</taxon>
        <taxon>Mycoplasmoidales</taxon>
        <taxon>Metamycoplasmataceae</taxon>
        <taxon>Mycoplasmopsis</taxon>
    </lineage>
</organism>
<evidence type="ECO:0000313" key="1">
    <source>
        <dbReference type="EMBL" id="VEU61119.1"/>
    </source>
</evidence>
<reference evidence="1 2" key="1">
    <citation type="submission" date="2019-01" db="EMBL/GenBank/DDBJ databases">
        <authorList>
            <consortium name="Pathogen Informatics"/>
        </authorList>
    </citation>
    <scope>NUCLEOTIDE SEQUENCE [LARGE SCALE GENOMIC DNA]</scope>
    <source>
        <strain evidence="1 2">NCTC10122</strain>
    </source>
</reference>
<evidence type="ECO:0000313" key="2">
    <source>
        <dbReference type="Proteomes" id="UP000290942"/>
    </source>
</evidence>